<keyword evidence="2" id="KW-1185">Reference proteome</keyword>
<feature type="non-terminal residue" evidence="1">
    <location>
        <position position="1"/>
    </location>
</feature>
<accession>A0AAD9WVU6</accession>
<evidence type="ECO:0000313" key="2">
    <source>
        <dbReference type="Proteomes" id="UP001280121"/>
    </source>
</evidence>
<dbReference type="AlphaFoldDB" id="A0AAD9WVU6"/>
<name>A0AAD9WVU6_9ROSI</name>
<comment type="caution">
    <text evidence="1">The sequence shown here is derived from an EMBL/GenBank/DDBJ whole genome shotgun (WGS) entry which is preliminary data.</text>
</comment>
<sequence length="104" mass="12144">MNKFRIVRWYKQFRKNVSDSIYPLMLNVKDLYVESKRVKKFVIKYWILPLMDIYKFNIDGSARGNPGTMDLNSAEILTIKKVGELCQSNPSLRGRVISIVSDLK</sequence>
<evidence type="ECO:0000313" key="1">
    <source>
        <dbReference type="EMBL" id="KAK2644055.1"/>
    </source>
</evidence>
<organism evidence="1 2">
    <name type="scientific">Dipteronia dyeriana</name>
    <dbReference type="NCBI Taxonomy" id="168575"/>
    <lineage>
        <taxon>Eukaryota</taxon>
        <taxon>Viridiplantae</taxon>
        <taxon>Streptophyta</taxon>
        <taxon>Embryophyta</taxon>
        <taxon>Tracheophyta</taxon>
        <taxon>Spermatophyta</taxon>
        <taxon>Magnoliopsida</taxon>
        <taxon>eudicotyledons</taxon>
        <taxon>Gunneridae</taxon>
        <taxon>Pentapetalae</taxon>
        <taxon>rosids</taxon>
        <taxon>malvids</taxon>
        <taxon>Sapindales</taxon>
        <taxon>Sapindaceae</taxon>
        <taxon>Hippocastanoideae</taxon>
        <taxon>Acereae</taxon>
        <taxon>Dipteronia</taxon>
    </lineage>
</organism>
<dbReference type="Proteomes" id="UP001280121">
    <property type="component" value="Unassembled WGS sequence"/>
</dbReference>
<dbReference type="EMBL" id="JANJYI010000006">
    <property type="protein sequence ID" value="KAK2644055.1"/>
    <property type="molecule type" value="Genomic_DNA"/>
</dbReference>
<gene>
    <name evidence="1" type="ORF">Ddye_019250</name>
</gene>
<reference evidence="1" key="1">
    <citation type="journal article" date="2023" name="Plant J.">
        <title>Genome sequences and population genomics provide insights into the demographic history, inbreeding, and mutation load of two 'living fossil' tree species of Dipteronia.</title>
        <authorList>
            <person name="Feng Y."/>
            <person name="Comes H.P."/>
            <person name="Chen J."/>
            <person name="Zhu S."/>
            <person name="Lu R."/>
            <person name="Zhang X."/>
            <person name="Li P."/>
            <person name="Qiu J."/>
            <person name="Olsen K.M."/>
            <person name="Qiu Y."/>
        </authorList>
    </citation>
    <scope>NUCLEOTIDE SEQUENCE</scope>
    <source>
        <strain evidence="1">KIB01</strain>
    </source>
</reference>
<protein>
    <submittedName>
        <fullName evidence="1">Uncharacterized protein</fullName>
    </submittedName>
</protein>
<proteinExistence type="predicted"/>